<dbReference type="Pfam" id="PF13620">
    <property type="entry name" value="CarboxypepD_reg"/>
    <property type="match status" value="23"/>
</dbReference>
<evidence type="ECO:0000256" key="2">
    <source>
        <dbReference type="ARBA" id="ARBA00022525"/>
    </source>
</evidence>
<evidence type="ECO:0000256" key="3">
    <source>
        <dbReference type="ARBA" id="ARBA00022729"/>
    </source>
</evidence>
<feature type="domain" description="HYR" evidence="5">
    <location>
        <begin position="2326"/>
        <end position="2407"/>
    </location>
</feature>
<dbReference type="Proteomes" id="UP001526147">
    <property type="component" value="Unassembled WGS sequence"/>
</dbReference>
<gene>
    <name evidence="6" type="ORF">OIH86_05000</name>
</gene>
<dbReference type="PROSITE" id="PS50825">
    <property type="entry name" value="HYR"/>
    <property type="match status" value="1"/>
</dbReference>
<dbReference type="SUPFAM" id="SSF49464">
    <property type="entry name" value="Carboxypeptidase regulatory domain-like"/>
    <property type="match status" value="14"/>
</dbReference>
<dbReference type="PANTHER" id="PTHR36108">
    <property type="entry name" value="COLOSSIN-B-RELATED"/>
    <property type="match status" value="1"/>
</dbReference>
<comment type="similarity">
    <text evidence="1">Belongs to the serine-aspartate repeat-containing protein (SDr) family.</text>
</comment>
<evidence type="ECO:0000313" key="6">
    <source>
        <dbReference type="EMBL" id="MCV9885003.1"/>
    </source>
</evidence>
<evidence type="ECO:0000256" key="4">
    <source>
        <dbReference type="ARBA" id="ARBA00022737"/>
    </source>
</evidence>
<dbReference type="Gene3D" id="2.60.40.1120">
    <property type="entry name" value="Carboxypeptidase-like, regulatory domain"/>
    <property type="match status" value="23"/>
</dbReference>
<evidence type="ECO:0000313" key="7">
    <source>
        <dbReference type="Proteomes" id="UP001526147"/>
    </source>
</evidence>
<keyword evidence="4" id="KW-0677">Repeat</keyword>
<dbReference type="SUPFAM" id="SSF49452">
    <property type="entry name" value="Starch-binding domain-like"/>
    <property type="match status" value="9"/>
</dbReference>
<organism evidence="6 7">
    <name type="scientific">Metabacillus halosaccharovorans</name>
    <dbReference type="NCBI Taxonomy" id="930124"/>
    <lineage>
        <taxon>Bacteria</taxon>
        <taxon>Bacillati</taxon>
        <taxon>Bacillota</taxon>
        <taxon>Bacilli</taxon>
        <taxon>Bacillales</taxon>
        <taxon>Bacillaceae</taxon>
        <taxon>Metabacillus</taxon>
    </lineage>
</organism>
<dbReference type="EMBL" id="JAOYEY010000028">
    <property type="protein sequence ID" value="MCV9885003.1"/>
    <property type="molecule type" value="Genomic_DNA"/>
</dbReference>
<dbReference type="PANTHER" id="PTHR36108:SF13">
    <property type="entry name" value="COLOSSIN-B-RELATED"/>
    <property type="match status" value="1"/>
</dbReference>
<dbReference type="InterPro" id="IPR008969">
    <property type="entry name" value="CarboxyPept-like_regulatory"/>
</dbReference>
<dbReference type="InterPro" id="IPR003410">
    <property type="entry name" value="HYR_dom"/>
</dbReference>
<dbReference type="Gene3D" id="2.60.40.1170">
    <property type="entry name" value="Mu homology domain, subdomain B"/>
    <property type="match status" value="1"/>
</dbReference>
<name>A0ABT3DD66_9BACI</name>
<sequence>MPFPSNSQFTPITVGGTPIFDLLGDESPVSTDIVGNSSFPAAFFSYDGTNVYFRLRLNGDPRNAQLTGFRNFAWGVLINTQGVPGTYDWLFNVDGLNNRISLIQNTVKLVNSWNDPAEGTGGGNPNFSQAITNFDYARVTLADSSIGGDQDYFLDWFLPASTFFSFLGINASTQLRAIFFTSANNNNYNKDSLRTAEGFSFSNALSNPVTPEQVDVRAKLTVNKTLTTGPTTVLVGQQATWTGNVTVTNTGKSQATTIFLDDVLGPDLINSFTVNTVSQGLTAYNSGTKTLTWNIGNLAPGGTATLTFTLNGLYTTSGIRQLNRVFASGFDSFTGGRIQSNTSTINITAQATASINGTVFDQSTGLVIPNATVNLLQGMTIVATTSSNNNGIYTFTNVSPGNYTVQASRANYAANSVGVVASSGISTTANIPLTPLPSTISGNVSSGGPINNASITLTNQEGIVIASTTTNVTGNYTVPNVSPGLYNVSVLATGFQSQVQSITVEPNQNYTVNFVLLANPGAITGEIRDAITNTVIPNAVIELLTPESIVITSTTSNGAGVYSFTNLSPGTYLVRASATNYATSLVSSSVTAGNTTTTNLFLQQSPGAIQGTVTDSGSLAPIQNVNIQVVNAQNIVIATAVTNVNGQYIIDQLLPGSYTLIFTANGYSNVTLGAIVTSNATAIVNAVLSRLAGALMGNVQNPQGNSLSGASVSVFQNNVLIQTALTDENGNYMITGLAPGTNYSVVISAESYSTFTAAATIINGQTTTLNATLTENPGNLTGIVIDSNNNPVAGANISVQLSTGSGIIIATTVTDSNGNYFVQGLAPGSYSIVVTAPNLQSSTLGTTITSNVTSTLNFTLLPDPGSISGQITNAQTGVPISSANVQVRILDGSGAIVATVLTDSNGQYVVNQLAPGIYTIVVSAENFQTNAATIQVFPNQIASGNVALVPNPGQIAGFVFNSVGGSPIIGATVNVLNSVGALVTTVLTDLDGGFTVNGLAPDQYTLNVIAQNFQNGIVGAFVNSDQVTPVEIALVANPGTITGTVAPIISNTLVQLLDVNNLLIDSVLVNNNGSFSFQNLSPGIYSVIASAPNYSATPVGASVSANQTTNVSITMTPNPGTVSGHITDNVGNPIANASVQVFDINGILIATGFTSTEGTYTIGNIPSGSFTIVVNAQGYGQVSVGINVSPGQDLTGIDAVLVANPGSINGQIINQNTGTPIEGAVISILDGISQIPVSVTSTSIFGNYTVSGLAPGSYIVTASKPNFGTNQIGAIVVSDMTVTADIALVPNPGVINGNVIDTNGDPVTGAEIRVSVLNESQIIVVSLLANSDGTYTVPFLAPGTYFVTVSAPNYSSSTVSATVESNQTVNVTNILTPNPVTLSVQVINTNTANPIAGASVTVRNSTNIPITSGVTDQNGTITFTSLPPGVLNISAVALNFGTDTKSVIGSPGDILFAQLSLTSDPGNIQGFITNIANGDSIPNATIQLYDFTNVLIQTTVTNQFGEYMFSGISPGVYTVVANAPNFGPETSGAIINSNETNTLSFALFPNPGIIQGFVRDMLNNAPIAGASIIVREFSGTGPIIFSTITDAIGFFQTTSLSPKTYVLVASAEDYGTNSVSVNVISDSISTTEILLPRDPGALQGIVRDAETLTPLPDTLVRIINDQGIIVRSVQTDVNGFYLLTSLPEGIYTVAAINPNYQSQINQTQIIANTTTVLNIALQGNPATLFGTVIDSETQSPLTGVMIEVRVSGTDILLRRALTDQDGNYLIEGLPQGSFDVTAQMRDYAISSSTIFLTPNDVELLNFALAPFPATIQGLVVDALSGDPIVGALVSVVVPNTDIIIESIVTGDDGTYSIGNLPLGTYNVVFTATNYGSTVIPVILTPNEVETVNATLQPNPATLVGSVSNVQTGIGIPGALVRVFDLNGTLIKSSITTEAGQYTITGLSPGSYSVIASAEGFGNMINVITLSQGEVETLDFALSQEFANLSGTVRDAASGQTIQGALVQVFRIGTEIPIASVFTDGNGDYFITGLEPREYRVVFTAENYSSEVFRIFLEPGESRVLDVDLDANPSVIRGQVTDAVTGLPIERAGIITVLSGSGVIIASTETDQNGMYILPNLPSGTYDVIFSAEGYVTETRSILLPPNEILVLNIALDPNPGSIRGSVREEGSLNPISEALVQVFSPTGTLLGVTLTDAEGNYFITGLPGGEAVIVVRAIGYQAQIRDIMIIRGEIVTANFLLLANPATISGIVTDRCTGEPLTGVLVQIFPENMSVPIRSTLTDVDGFYILTGLPEGTFTVRFTIDGDPVREVTVELEAGEEITLNIELGAITLICPSNIVISNDPGVYGAIVNFPPPIVIEDCPNVTATCTPASGSFFPSGTTIVNCIAEDAEGVLSSCSFTVKVVIDPCRYLG</sequence>
<reference evidence="6 7" key="1">
    <citation type="submission" date="2022-10" db="EMBL/GenBank/DDBJ databases">
        <title>Draft genome assembly of moderately radiation resistant bacterium Metabacillus halosaccharovorans.</title>
        <authorList>
            <person name="Pal S."/>
            <person name="Gopinathan A."/>
        </authorList>
    </citation>
    <scope>NUCLEOTIDE SEQUENCE [LARGE SCALE GENOMIC DNA]</scope>
    <source>
        <strain evidence="6 7">VITHBRA001</strain>
    </source>
</reference>
<keyword evidence="3" id="KW-0732">Signal</keyword>
<proteinExistence type="inferred from homology"/>
<evidence type="ECO:0000259" key="5">
    <source>
        <dbReference type="PROSITE" id="PS50825"/>
    </source>
</evidence>
<accession>A0ABT3DD66</accession>
<keyword evidence="2" id="KW-0964">Secreted</keyword>
<protein>
    <submittedName>
        <fullName evidence="6">Carboxypeptidase regulatory-like domain-containing protein</fullName>
    </submittedName>
</protein>
<dbReference type="RefSeq" id="WP_264141871.1">
    <property type="nucleotide sequence ID" value="NZ_JAOYEY010000028.1"/>
</dbReference>
<comment type="caution">
    <text evidence="6">The sequence shown here is derived from an EMBL/GenBank/DDBJ whole genome shotgun (WGS) entry which is preliminary data.</text>
</comment>
<evidence type="ECO:0000256" key="1">
    <source>
        <dbReference type="ARBA" id="ARBA00007257"/>
    </source>
</evidence>
<keyword evidence="7" id="KW-1185">Reference proteome</keyword>
<dbReference type="Pfam" id="PF02494">
    <property type="entry name" value="HYR"/>
    <property type="match status" value="1"/>
</dbReference>
<dbReference type="InterPro" id="IPR013784">
    <property type="entry name" value="Carb-bd-like_fold"/>
</dbReference>